<evidence type="ECO:0000256" key="7">
    <source>
        <dbReference type="ARBA" id="ARBA00022737"/>
    </source>
</evidence>
<dbReference type="SUPFAM" id="SSF56112">
    <property type="entry name" value="Protein kinase-like (PK-like)"/>
    <property type="match status" value="1"/>
</dbReference>
<organism evidence="16 17">
    <name type="scientific">Tanacetum coccineum</name>
    <dbReference type="NCBI Taxonomy" id="301880"/>
    <lineage>
        <taxon>Eukaryota</taxon>
        <taxon>Viridiplantae</taxon>
        <taxon>Streptophyta</taxon>
        <taxon>Embryophyta</taxon>
        <taxon>Tracheophyta</taxon>
        <taxon>Spermatophyta</taxon>
        <taxon>Magnoliopsida</taxon>
        <taxon>eudicotyledons</taxon>
        <taxon>Gunneridae</taxon>
        <taxon>Pentapetalae</taxon>
        <taxon>asterids</taxon>
        <taxon>campanulids</taxon>
        <taxon>Asterales</taxon>
        <taxon>Asteraceae</taxon>
        <taxon>Asteroideae</taxon>
        <taxon>Anthemideae</taxon>
        <taxon>Anthemidinae</taxon>
        <taxon>Tanacetum</taxon>
    </lineage>
</organism>
<gene>
    <name evidence="16" type="ORF">Tco_1090696</name>
</gene>
<feature type="transmembrane region" description="Helical" evidence="14">
    <location>
        <begin position="655"/>
        <end position="679"/>
    </location>
</feature>
<dbReference type="InterPro" id="IPR011009">
    <property type="entry name" value="Kinase-like_dom_sf"/>
</dbReference>
<evidence type="ECO:0000256" key="5">
    <source>
        <dbReference type="ARBA" id="ARBA00022692"/>
    </source>
</evidence>
<evidence type="ECO:0000256" key="14">
    <source>
        <dbReference type="SAM" id="Phobius"/>
    </source>
</evidence>
<keyword evidence="8 13" id="KW-0547">Nucleotide-binding</keyword>
<dbReference type="SMART" id="SM00369">
    <property type="entry name" value="LRR_TYP"/>
    <property type="match status" value="6"/>
</dbReference>
<comment type="subcellular location">
    <subcellularLocation>
        <location evidence="1">Membrane</location>
    </subcellularLocation>
</comment>
<reference evidence="16" key="1">
    <citation type="journal article" date="2022" name="Int. J. Mol. Sci.">
        <title>Draft Genome of Tanacetum Coccineum: Genomic Comparison of Closely Related Tanacetum-Family Plants.</title>
        <authorList>
            <person name="Yamashiro T."/>
            <person name="Shiraishi A."/>
            <person name="Nakayama K."/>
            <person name="Satake H."/>
        </authorList>
    </citation>
    <scope>NUCLEOTIDE SEQUENCE</scope>
</reference>
<keyword evidence="5 14" id="KW-0812">Transmembrane</keyword>
<dbReference type="Pfam" id="PF08263">
    <property type="entry name" value="LRRNT_2"/>
    <property type="match status" value="1"/>
</dbReference>
<dbReference type="Pfam" id="PF00560">
    <property type="entry name" value="LRR_1"/>
    <property type="match status" value="2"/>
</dbReference>
<dbReference type="PANTHER" id="PTHR27008:SF603">
    <property type="entry name" value="PROTEIN KINASE DOMAIN-CONTAINING PROTEIN"/>
    <property type="match status" value="1"/>
</dbReference>
<dbReference type="Gene3D" id="1.10.510.10">
    <property type="entry name" value="Transferase(Phosphotransferase) domain 1"/>
    <property type="match status" value="1"/>
</dbReference>
<name>A0ABQ5I4X4_9ASTR</name>
<evidence type="ECO:0000256" key="6">
    <source>
        <dbReference type="ARBA" id="ARBA00022729"/>
    </source>
</evidence>
<protein>
    <submittedName>
        <fullName evidence="16">Leucine-rich repeat protein</fullName>
    </submittedName>
</protein>
<evidence type="ECO:0000256" key="2">
    <source>
        <dbReference type="ARBA" id="ARBA00008684"/>
    </source>
</evidence>
<comment type="caution">
    <text evidence="16">The sequence shown here is derived from an EMBL/GenBank/DDBJ whole genome shotgun (WGS) entry which is preliminary data.</text>
</comment>
<feature type="domain" description="Protein kinase" evidence="15">
    <location>
        <begin position="711"/>
        <end position="892"/>
    </location>
</feature>
<dbReference type="PROSITE" id="PS00107">
    <property type="entry name" value="PROTEIN_KINASE_ATP"/>
    <property type="match status" value="1"/>
</dbReference>
<keyword evidence="3" id="KW-0433">Leucine-rich repeat</keyword>
<dbReference type="Proteomes" id="UP001151760">
    <property type="component" value="Unassembled WGS sequence"/>
</dbReference>
<evidence type="ECO:0000256" key="4">
    <source>
        <dbReference type="ARBA" id="ARBA00022679"/>
    </source>
</evidence>
<evidence type="ECO:0000256" key="9">
    <source>
        <dbReference type="ARBA" id="ARBA00022777"/>
    </source>
</evidence>
<dbReference type="SMART" id="SM00220">
    <property type="entry name" value="S_TKc"/>
    <property type="match status" value="1"/>
</dbReference>
<evidence type="ECO:0000259" key="15">
    <source>
        <dbReference type="PROSITE" id="PS50011"/>
    </source>
</evidence>
<evidence type="ECO:0000256" key="1">
    <source>
        <dbReference type="ARBA" id="ARBA00004370"/>
    </source>
</evidence>
<evidence type="ECO:0000256" key="8">
    <source>
        <dbReference type="ARBA" id="ARBA00022741"/>
    </source>
</evidence>
<dbReference type="PROSITE" id="PS00108">
    <property type="entry name" value="PROTEIN_KINASE_ST"/>
    <property type="match status" value="1"/>
</dbReference>
<evidence type="ECO:0000256" key="11">
    <source>
        <dbReference type="ARBA" id="ARBA00022989"/>
    </source>
</evidence>
<evidence type="ECO:0000256" key="10">
    <source>
        <dbReference type="ARBA" id="ARBA00022840"/>
    </source>
</evidence>
<reference evidence="16" key="2">
    <citation type="submission" date="2022-01" db="EMBL/GenBank/DDBJ databases">
        <authorList>
            <person name="Yamashiro T."/>
            <person name="Shiraishi A."/>
            <person name="Satake H."/>
            <person name="Nakayama K."/>
        </authorList>
    </citation>
    <scope>NUCLEOTIDE SEQUENCE</scope>
</reference>
<dbReference type="InterPro" id="IPR003591">
    <property type="entry name" value="Leu-rich_rpt_typical-subtyp"/>
</dbReference>
<dbReference type="SUPFAM" id="SSF52058">
    <property type="entry name" value="L domain-like"/>
    <property type="match status" value="2"/>
</dbReference>
<dbReference type="PANTHER" id="PTHR27008">
    <property type="entry name" value="OS04G0122200 PROTEIN"/>
    <property type="match status" value="1"/>
</dbReference>
<dbReference type="InterPro" id="IPR032675">
    <property type="entry name" value="LRR_dom_sf"/>
</dbReference>
<dbReference type="Gene3D" id="3.80.10.10">
    <property type="entry name" value="Ribonuclease Inhibitor"/>
    <property type="match status" value="3"/>
</dbReference>
<keyword evidence="12 14" id="KW-0472">Membrane</keyword>
<accession>A0ABQ5I4X4</accession>
<evidence type="ECO:0000313" key="17">
    <source>
        <dbReference type="Proteomes" id="UP001151760"/>
    </source>
</evidence>
<dbReference type="Pfam" id="PF00069">
    <property type="entry name" value="Pkinase"/>
    <property type="match status" value="1"/>
</dbReference>
<keyword evidence="6" id="KW-0732">Signal</keyword>
<evidence type="ECO:0000313" key="16">
    <source>
        <dbReference type="EMBL" id="GJT95178.1"/>
    </source>
</evidence>
<evidence type="ECO:0000256" key="12">
    <source>
        <dbReference type="ARBA" id="ARBA00023136"/>
    </source>
</evidence>
<evidence type="ECO:0000256" key="3">
    <source>
        <dbReference type="ARBA" id="ARBA00022614"/>
    </source>
</evidence>
<dbReference type="InterPro" id="IPR013210">
    <property type="entry name" value="LRR_N_plant-typ"/>
</dbReference>
<dbReference type="InterPro" id="IPR055414">
    <property type="entry name" value="LRR_R13L4/SHOC2-like"/>
</dbReference>
<keyword evidence="9" id="KW-0418">Kinase</keyword>
<keyword evidence="17" id="KW-1185">Reference proteome</keyword>
<dbReference type="InterPro" id="IPR001611">
    <property type="entry name" value="Leu-rich_rpt"/>
</dbReference>
<feature type="binding site" evidence="13">
    <location>
        <position position="743"/>
    </location>
    <ligand>
        <name>ATP</name>
        <dbReference type="ChEBI" id="CHEBI:30616"/>
    </ligand>
</feature>
<dbReference type="InterPro" id="IPR008271">
    <property type="entry name" value="Ser/Thr_kinase_AS"/>
</dbReference>
<keyword evidence="7" id="KW-0677">Repeat</keyword>
<keyword evidence="11 14" id="KW-1133">Transmembrane helix</keyword>
<dbReference type="InterPro" id="IPR051809">
    <property type="entry name" value="Plant_receptor-like_S/T_kinase"/>
</dbReference>
<proteinExistence type="inferred from homology"/>
<dbReference type="PROSITE" id="PS50011">
    <property type="entry name" value="PROTEIN_KINASE_DOM"/>
    <property type="match status" value="1"/>
</dbReference>
<evidence type="ECO:0000256" key="13">
    <source>
        <dbReference type="PROSITE-ProRule" id="PRU10141"/>
    </source>
</evidence>
<comment type="similarity">
    <text evidence="2">Belongs to the protein kinase superfamily. Ser/Thr protein kinase family.</text>
</comment>
<dbReference type="Pfam" id="PF23598">
    <property type="entry name" value="LRR_14"/>
    <property type="match status" value="1"/>
</dbReference>
<dbReference type="InterPro" id="IPR017441">
    <property type="entry name" value="Protein_kinase_ATP_BS"/>
</dbReference>
<dbReference type="EMBL" id="BQNB010020364">
    <property type="protein sequence ID" value="GJT95178.1"/>
    <property type="molecule type" value="Genomic_DNA"/>
</dbReference>
<keyword evidence="10 13" id="KW-0067">ATP-binding</keyword>
<dbReference type="InterPro" id="IPR000719">
    <property type="entry name" value="Prot_kinase_dom"/>
</dbReference>
<sequence>MNSLQAKNFLCFSPISFLFYGLAIICLTSTNVSASYDGNETDYLALLSFKSKITHDPYKVLTSWNHSFHFCDWSGISCGKRHKRVNALQLNSQGLEGSLSPHVGNLSFLREISLENNSFQGTIPHELGRLSRLRRLHLNINKFSGVIPTNLSGCSNLKDLWLALNNLSGSIPKEMSLLSKLSRLVIQDNNLTGGIPTFLGNITSMEVFTARRNPFGGSIPDTLGVWKSLTVFYSGDCNLYGRIPHSIFNLSLLVNFSLAENHLSGSLPSEIGSQLPNLELLQLRNNELTGVLPPSLSNCSKLGLLEMGDNNFSGKLTIDFSKLRYINKIQLSNNNFHGRGEVDDMKFIDSLKNCSRLVRLELANCRFIGVLPTSIGNLSEQLISLHLGGNQLFGSIPSSIGSLVGLILLDLESNRFKGKIPSSIGKLQKMQFLTLISNQLSRPIIDDIGNLSLLTKLYLYSNKIEGHIPLSLGNCKELNGLALRYNRLSGKIPKQILQLPSLTNFLDLSFNSLSGSIPSEIKDLKMLSYLDLSYYNLSGTITSSLGECISLTMLNLRGNQFQGIIPSSLSSLGGLGVFDISQNNLSGKIPQFLDKWNSLEFLNISFNDFEGKVPVTGVFANASAFSVLGNNRLCGGSVTLELPECKEKGSKKKRFPFFISVIVIAPTLFIVLCCVYSFCKKKRNGKPSQSSGNERFLKVSYNQLLKATDGFSVENLIGEGGFSSVYKGILNCDDDDDRFVAVKVLHLQNQGAHKSFLAECEVWLNIPHRNLLKIITSCSSVDFQGNDFKALVYEFMPNGSVHDWLHSSENTSKLNLIQRINILRDVATALDYIHNRCQTMIIHGDLKPSNILLDNDMVAYVGDFDLARLLSADSVGLIPICWRQRQLQNSYS</sequence>
<dbReference type="Gene3D" id="3.30.200.20">
    <property type="entry name" value="Phosphorylase Kinase, domain 1"/>
    <property type="match status" value="1"/>
</dbReference>
<keyword evidence="4" id="KW-0808">Transferase</keyword>